<dbReference type="PROSITE" id="PS51257">
    <property type="entry name" value="PROKAR_LIPOPROTEIN"/>
    <property type="match status" value="1"/>
</dbReference>
<dbReference type="STRING" id="1423739.FC85_GL001083"/>
<reference evidence="2 3" key="1">
    <citation type="journal article" date="2015" name="Genome Announc.">
        <title>Expanding the biotechnology potential of lactobacilli through comparative genomics of 213 strains and associated genera.</title>
        <authorList>
            <person name="Sun Z."/>
            <person name="Harris H.M."/>
            <person name="McCann A."/>
            <person name="Guo C."/>
            <person name="Argimon S."/>
            <person name="Zhang W."/>
            <person name="Yang X."/>
            <person name="Jeffery I.B."/>
            <person name="Cooney J.C."/>
            <person name="Kagawa T.F."/>
            <person name="Liu W."/>
            <person name="Song Y."/>
            <person name="Salvetti E."/>
            <person name="Wrobel A."/>
            <person name="Rasinkangas P."/>
            <person name="Parkhill J."/>
            <person name="Rea M.C."/>
            <person name="O'Sullivan O."/>
            <person name="Ritari J."/>
            <person name="Douillard F.P."/>
            <person name="Paul Ross R."/>
            <person name="Yang R."/>
            <person name="Briner A.E."/>
            <person name="Felis G.E."/>
            <person name="de Vos W.M."/>
            <person name="Barrangou R."/>
            <person name="Klaenhammer T.R."/>
            <person name="Caufield P.W."/>
            <person name="Cui Y."/>
            <person name="Zhang H."/>
            <person name="O'Toole P.W."/>
        </authorList>
    </citation>
    <scope>NUCLEOTIDE SEQUENCE [LARGE SCALE GENOMIC DNA]</scope>
    <source>
        <strain evidence="2 3">DSM 14421</strain>
    </source>
</reference>
<dbReference type="PATRIC" id="fig|1423739.3.peg.1134"/>
<feature type="signal peptide" evidence="1">
    <location>
        <begin position="1"/>
        <end position="21"/>
    </location>
</feature>
<dbReference type="AlphaFoldDB" id="A0A0R1SDC1"/>
<feature type="chain" id="PRO_5006410489" description="Lipoprotein" evidence="1">
    <location>
        <begin position="22"/>
        <end position="109"/>
    </location>
</feature>
<evidence type="ECO:0000313" key="2">
    <source>
        <dbReference type="EMBL" id="KRL64570.1"/>
    </source>
</evidence>
<protein>
    <recommendedName>
        <fullName evidence="4">Lipoprotein</fullName>
    </recommendedName>
</protein>
<dbReference type="EMBL" id="AZEY01000090">
    <property type="protein sequence ID" value="KRL64570.1"/>
    <property type="molecule type" value="Genomic_DNA"/>
</dbReference>
<evidence type="ECO:0000256" key="1">
    <source>
        <dbReference type="SAM" id="SignalP"/>
    </source>
</evidence>
<evidence type="ECO:0000313" key="3">
    <source>
        <dbReference type="Proteomes" id="UP000052013"/>
    </source>
</evidence>
<gene>
    <name evidence="2" type="ORF">FC85_GL001083</name>
</gene>
<name>A0A0R1SDC1_9LACO</name>
<organism evidence="2 3">
    <name type="scientific">Lentilactobacillus diolivorans DSM 14421</name>
    <dbReference type="NCBI Taxonomy" id="1423739"/>
    <lineage>
        <taxon>Bacteria</taxon>
        <taxon>Bacillati</taxon>
        <taxon>Bacillota</taxon>
        <taxon>Bacilli</taxon>
        <taxon>Lactobacillales</taxon>
        <taxon>Lactobacillaceae</taxon>
        <taxon>Lentilactobacillus</taxon>
    </lineage>
</organism>
<dbReference type="RefSeq" id="WP_057865521.1">
    <property type="nucleotide sequence ID" value="NZ_AZEY01000090.1"/>
</dbReference>
<dbReference type="Proteomes" id="UP000052013">
    <property type="component" value="Unassembled WGS sequence"/>
</dbReference>
<proteinExistence type="predicted"/>
<keyword evidence="1" id="KW-0732">Signal</keyword>
<evidence type="ECO:0008006" key="4">
    <source>
        <dbReference type="Google" id="ProtNLM"/>
    </source>
</evidence>
<accession>A0A0R1SDC1</accession>
<comment type="caution">
    <text evidence="2">The sequence shown here is derived from an EMBL/GenBank/DDBJ whole genome shotgun (WGS) entry which is preliminary data.</text>
</comment>
<sequence length="109" mass="12247">MKKQTILYSLSLAGATIGACAAFSLNKDYQKSRANKRLLQQIMHGNQNLVSTPGTTYLGNWSLSPTQSTSTEFHFGFNYQKKSGQVEVHEFWANPTTGKVLKTRIYELK</sequence>